<dbReference type="AlphaFoldDB" id="A0A1F6TFC5"/>
<accession>A0A1F6TFC5</accession>
<sequence length="79" mass="8999">MGSKALEKLRSEALNLSETERAELAYNLVVSLDGSPDADVEKAWDTEILRRLSEIDAGTANLVDRKELRRRMRARMNRP</sequence>
<reference evidence="1 2" key="1">
    <citation type="journal article" date="2016" name="Nat. Commun.">
        <title>Thousands of microbial genomes shed light on interconnected biogeochemical processes in an aquifer system.</title>
        <authorList>
            <person name="Anantharaman K."/>
            <person name="Brown C.T."/>
            <person name="Hug L.A."/>
            <person name="Sharon I."/>
            <person name="Castelle C.J."/>
            <person name="Probst A.J."/>
            <person name="Thomas B.C."/>
            <person name="Singh A."/>
            <person name="Wilkins M.J."/>
            <person name="Karaoz U."/>
            <person name="Brodie E.L."/>
            <person name="Williams K.H."/>
            <person name="Hubbard S.S."/>
            <person name="Banfield J.F."/>
        </authorList>
    </citation>
    <scope>NUCLEOTIDE SEQUENCE [LARGE SCALE GENOMIC DNA]</scope>
</reference>
<evidence type="ECO:0000313" key="1">
    <source>
        <dbReference type="EMBL" id="OGI43853.1"/>
    </source>
</evidence>
<dbReference type="InterPro" id="IPR013406">
    <property type="entry name" value="CHP02574_addiction_mod"/>
</dbReference>
<dbReference type="Pfam" id="PF09720">
    <property type="entry name" value="Unstab_antitox"/>
    <property type="match status" value="1"/>
</dbReference>
<name>A0A1F6TFC5_9PROT</name>
<dbReference type="Proteomes" id="UP000179360">
    <property type="component" value="Unassembled WGS sequence"/>
</dbReference>
<comment type="caution">
    <text evidence="1">The sequence shown here is derived from an EMBL/GenBank/DDBJ whole genome shotgun (WGS) entry which is preliminary data.</text>
</comment>
<evidence type="ECO:0000313" key="2">
    <source>
        <dbReference type="Proteomes" id="UP000179360"/>
    </source>
</evidence>
<protein>
    <submittedName>
        <fullName evidence="1">Addiction module component CHP02574 family protein</fullName>
    </submittedName>
</protein>
<gene>
    <name evidence="1" type="ORF">A2637_05045</name>
</gene>
<dbReference type="EMBL" id="MFSY01000129">
    <property type="protein sequence ID" value="OGI43853.1"/>
    <property type="molecule type" value="Genomic_DNA"/>
</dbReference>
<organism evidence="1 2">
    <name type="scientific">Candidatus Muproteobacteria bacterium RIFCSPHIGHO2_01_FULL_65_16</name>
    <dbReference type="NCBI Taxonomy" id="1817764"/>
    <lineage>
        <taxon>Bacteria</taxon>
        <taxon>Pseudomonadati</taxon>
        <taxon>Pseudomonadota</taxon>
        <taxon>Candidatus Muproteobacteria</taxon>
    </lineage>
</organism>
<proteinExistence type="predicted"/>